<name>A0ABV3Z8L7_9BACT</name>
<dbReference type="EMBL" id="JAULBC010000001">
    <property type="protein sequence ID" value="MEX6685955.1"/>
    <property type="molecule type" value="Genomic_DNA"/>
</dbReference>
<feature type="chain" id="PRO_5045571780" evidence="9">
    <location>
        <begin position="23"/>
        <end position="476"/>
    </location>
</feature>
<feature type="coiled-coil region" evidence="8">
    <location>
        <begin position="387"/>
        <end position="421"/>
    </location>
</feature>
<evidence type="ECO:0000256" key="9">
    <source>
        <dbReference type="SAM" id="SignalP"/>
    </source>
</evidence>
<evidence type="ECO:0000256" key="8">
    <source>
        <dbReference type="SAM" id="Coils"/>
    </source>
</evidence>
<feature type="signal peptide" evidence="9">
    <location>
        <begin position="1"/>
        <end position="22"/>
    </location>
</feature>
<sequence>MNALKKIVLSVSCMAVAGISFAQTSTKMSLKECIQLAIKNNLDVQRATLQTESAKAYWQQARANLLPDLNANLSQGANQGRNINPYTNTYIDQNINVGNYSLSSNLTLFNGLSIQNNIKQNRTAFEASGMEQQQKKDNVTLNVILAYLTLLSNEDLLEVSKNQVEVSKKQVERLDILNKDGAITPSDLYDLKGQLANDNVSVVNNMNNMESARLSLAQLLNVNYSKDIDVERLTLDQINFVYDSSTENIYKTAAANLAIIKAVDLRQKSAVYGVKVAKGQQYPALVLSGGIGSNYSTAATTQELINTTYVDNGSYVEANGTKVPVWDPQNDYASHKIPFGDQFKNNRNTYFSLGLRIPILNAFQTRTKIRVAKIQQKDAEVVASSTRTQLQQNVEQAYVNMTSAEKRYKALSEQVDAYKESFRIAEVRFNAGAINSVDYLVAKNNFDRSNVNLIVARYDFVLRTKILDYYQGRPLW</sequence>
<evidence type="ECO:0000256" key="6">
    <source>
        <dbReference type="ARBA" id="ARBA00023136"/>
    </source>
</evidence>
<comment type="similarity">
    <text evidence="2">Belongs to the outer membrane factor (OMF) (TC 1.B.17) family.</text>
</comment>
<dbReference type="SUPFAM" id="SSF56954">
    <property type="entry name" value="Outer membrane efflux proteins (OEP)"/>
    <property type="match status" value="1"/>
</dbReference>
<comment type="subcellular location">
    <subcellularLocation>
        <location evidence="1">Cell outer membrane</location>
    </subcellularLocation>
</comment>
<protein>
    <submittedName>
        <fullName evidence="10">TolC family protein</fullName>
    </submittedName>
</protein>
<accession>A0ABV3Z8L7</accession>
<keyword evidence="3" id="KW-0813">Transport</keyword>
<comment type="caution">
    <text evidence="10">The sequence shown here is derived from an EMBL/GenBank/DDBJ whole genome shotgun (WGS) entry which is preliminary data.</text>
</comment>
<keyword evidence="9" id="KW-0732">Signal</keyword>
<dbReference type="PANTHER" id="PTHR30026">
    <property type="entry name" value="OUTER MEMBRANE PROTEIN TOLC"/>
    <property type="match status" value="1"/>
</dbReference>
<dbReference type="RefSeq" id="WP_369327344.1">
    <property type="nucleotide sequence ID" value="NZ_JAULBC010000001.1"/>
</dbReference>
<organism evidence="10 11">
    <name type="scientific">Danxiaibacter flavus</name>
    <dbReference type="NCBI Taxonomy" id="3049108"/>
    <lineage>
        <taxon>Bacteria</taxon>
        <taxon>Pseudomonadati</taxon>
        <taxon>Bacteroidota</taxon>
        <taxon>Chitinophagia</taxon>
        <taxon>Chitinophagales</taxon>
        <taxon>Chitinophagaceae</taxon>
        <taxon>Danxiaibacter</taxon>
    </lineage>
</organism>
<evidence type="ECO:0000256" key="5">
    <source>
        <dbReference type="ARBA" id="ARBA00022692"/>
    </source>
</evidence>
<keyword evidence="4" id="KW-1134">Transmembrane beta strand</keyword>
<dbReference type="Gene3D" id="1.20.1600.10">
    <property type="entry name" value="Outer membrane efflux proteins (OEP)"/>
    <property type="match status" value="1"/>
</dbReference>
<keyword evidence="5" id="KW-0812">Transmembrane</keyword>
<keyword evidence="8" id="KW-0175">Coiled coil</keyword>
<dbReference type="InterPro" id="IPR051906">
    <property type="entry name" value="TolC-like"/>
</dbReference>
<evidence type="ECO:0000256" key="1">
    <source>
        <dbReference type="ARBA" id="ARBA00004442"/>
    </source>
</evidence>
<gene>
    <name evidence="10" type="ORF">QTN47_00530</name>
</gene>
<evidence type="ECO:0000256" key="3">
    <source>
        <dbReference type="ARBA" id="ARBA00022448"/>
    </source>
</evidence>
<keyword evidence="11" id="KW-1185">Reference proteome</keyword>
<evidence type="ECO:0000313" key="11">
    <source>
        <dbReference type="Proteomes" id="UP001560573"/>
    </source>
</evidence>
<evidence type="ECO:0000256" key="2">
    <source>
        <dbReference type="ARBA" id="ARBA00007613"/>
    </source>
</evidence>
<reference evidence="10 11" key="1">
    <citation type="submission" date="2023-07" db="EMBL/GenBank/DDBJ databases">
        <authorList>
            <person name="Lian W.-H."/>
        </authorList>
    </citation>
    <scope>NUCLEOTIDE SEQUENCE [LARGE SCALE GENOMIC DNA]</scope>
    <source>
        <strain evidence="10 11">SYSU DXS3180</strain>
    </source>
</reference>
<dbReference type="Pfam" id="PF02321">
    <property type="entry name" value="OEP"/>
    <property type="match status" value="2"/>
</dbReference>
<keyword evidence="7" id="KW-0998">Cell outer membrane</keyword>
<dbReference type="Proteomes" id="UP001560573">
    <property type="component" value="Unassembled WGS sequence"/>
</dbReference>
<evidence type="ECO:0000256" key="7">
    <source>
        <dbReference type="ARBA" id="ARBA00023237"/>
    </source>
</evidence>
<dbReference type="InterPro" id="IPR003423">
    <property type="entry name" value="OMP_efflux"/>
</dbReference>
<dbReference type="PANTHER" id="PTHR30026:SF20">
    <property type="entry name" value="OUTER MEMBRANE PROTEIN TOLC"/>
    <property type="match status" value="1"/>
</dbReference>
<keyword evidence="6" id="KW-0472">Membrane</keyword>
<evidence type="ECO:0000256" key="4">
    <source>
        <dbReference type="ARBA" id="ARBA00022452"/>
    </source>
</evidence>
<evidence type="ECO:0000313" key="10">
    <source>
        <dbReference type="EMBL" id="MEX6685955.1"/>
    </source>
</evidence>
<proteinExistence type="inferred from homology"/>